<dbReference type="EMBL" id="KR820242">
    <property type="protein sequence ID" value="AKS10619.1"/>
    <property type="molecule type" value="Genomic_DNA"/>
</dbReference>
<organism evidence="2">
    <name type="scientific">Metopaulias depressus WSSV-like virus</name>
    <dbReference type="NCBI Taxonomy" id="1675544"/>
    <lineage>
        <taxon>Viruses</taxon>
        <taxon>Viruses incertae sedis</taxon>
        <taxon>Naldaviricetes</taxon>
        <taxon>Nimaviridae</taxon>
        <taxon>Whispovirus</taxon>
    </lineage>
</organism>
<evidence type="ECO:0000256" key="1">
    <source>
        <dbReference type="SAM" id="MobiDB-lite"/>
    </source>
</evidence>
<feature type="region of interest" description="Disordered" evidence="1">
    <location>
        <begin position="304"/>
        <end position="350"/>
    </location>
</feature>
<proteinExistence type="predicted"/>
<name>A0A0K0VL89_9VIRU</name>
<feature type="region of interest" description="Disordered" evidence="1">
    <location>
        <begin position="41"/>
        <end position="65"/>
    </location>
</feature>
<protein>
    <submittedName>
        <fullName evidence="2">Wsv260-like protein</fullName>
    </submittedName>
</protein>
<feature type="compositionally biased region" description="Basic and acidic residues" evidence="1">
    <location>
        <begin position="304"/>
        <end position="315"/>
    </location>
</feature>
<evidence type="ECO:0000313" key="2">
    <source>
        <dbReference type="EMBL" id="AKS10619.1"/>
    </source>
</evidence>
<sequence>MADFVATGETTSTTRTAPTVTFSDKTEVFCSEDLKEKVPAPIRPTMSKNRRQRRNNAIAQQKAKEDAKIKSQENVEIIKKYTDQLTLKKLVAEVKQYKTKGMEELGIKKLIGGVPNNGQVLYSPTSYCSDCVNMIAAYFKDENMARNILKNDDDDDGVEVQVYIKDVKKLATLFLDAQKLHFYDHVKVEAFNDNAMKRGGSTYGVPLSMACLADAAENGGGSGNLYEKLAGKETVCAAFSTGVAMQSETSELTAFSGNCFKTHKQLLEENVDLNTIRNGCLCLKSDEWLMKRATVERRMERLIEKKENEAENEKEGESEEKETNEVDSDEEEKAEKNSKEEEKEDDEDSVVIFEQPENVDDYDFRPGNLVQPVEKEEDFDNERWSEMRTTSSCLALCRHSSSCVVNAINKARVLKSLMLDRVPKDEKKGIASTTPGEYFTVIPHPKSYLIFSLGATVYEALARQYDDDDLLGNNVSTSWPSVINNKSDGNGEKVGLASIQSSKKIIAKVYITVHTVAAPFSRSAPVCYINQQNKYGNIKTFRIRIPGNFSGYYNDTSIGWRSELYSRIVVSAAEDECRGDKKSHYPFLEEDQDSFDAWPRRKPIIVEGGIVYDDSGDMSGNYLTFMDGIEKEEKTEKTAVTAYANMRHLTTAIKSLNESIGELLTGPFKTQLVELKTLDIDRTQAEEAAAAAGGLSAHETQILNDFRTELTQNAIIRAMSIEEYEKCLKSLERDVGTMNKYLSSNLKGYTAIAAASHKYDVHENFYAYYL</sequence>
<accession>A0A0K0VL89</accession>
<feature type="compositionally biased region" description="Acidic residues" evidence="1">
    <location>
        <begin position="316"/>
        <end position="332"/>
    </location>
</feature>
<reference evidence="2" key="1">
    <citation type="journal article" date="2015" name="BMC Evol. Biol.">
        <title>Characterization of fossilized relatives of the White Spot Syndrome Virus in genomes of decapod crustaceans.</title>
        <authorList>
            <person name="Rozenberg A."/>
            <person name="Brand P."/>
            <person name="Rivera N."/>
            <person name="Leese F."/>
            <person name="Schubart C.D."/>
        </authorList>
    </citation>
    <scope>NUCLEOTIDE SEQUENCE</scope>
    <source>
        <strain evidence="2">747*9</strain>
    </source>
</reference>